<dbReference type="RefSeq" id="WP_139169868.1">
    <property type="nucleotide sequence ID" value="NZ_BKAT01000015.1"/>
</dbReference>
<evidence type="ECO:0000313" key="1">
    <source>
        <dbReference type="EMBL" id="SDZ91984.1"/>
    </source>
</evidence>
<dbReference type="AlphaFoldDB" id="A0A1H3WZY4"/>
<accession>A0A1H3WZY4</accession>
<keyword evidence="2" id="KW-1185">Reference proteome</keyword>
<gene>
    <name evidence="1" type="ORF">SAMN05660909_00146</name>
</gene>
<protein>
    <submittedName>
        <fullName evidence="1">Uncharacterized protein</fullName>
    </submittedName>
</protein>
<dbReference type="STRING" id="408074.SAMN05660909_00146"/>
<organism evidence="1 2">
    <name type="scientific">Chitinophaga terrae</name>
    <name type="common">ex Kim and Jung 2007</name>
    <dbReference type="NCBI Taxonomy" id="408074"/>
    <lineage>
        <taxon>Bacteria</taxon>
        <taxon>Pseudomonadati</taxon>
        <taxon>Bacteroidota</taxon>
        <taxon>Chitinophagia</taxon>
        <taxon>Chitinophagales</taxon>
        <taxon>Chitinophagaceae</taxon>
        <taxon>Chitinophaga</taxon>
    </lineage>
</organism>
<name>A0A1H3WZY4_9BACT</name>
<evidence type="ECO:0000313" key="2">
    <source>
        <dbReference type="Proteomes" id="UP000199656"/>
    </source>
</evidence>
<sequence>MMKEEELPVPFLFNPLKHHLGVLYDILSHTGFEALFPLLLKLGSSQMDMYTGKLPPRAIFKEIASFLGENGITDRTVYREYLASRGDYIPVTLSDHAVWTLRFAAGERFVHVHPGRHVPHTRRIKATALKTALLYEAAKRDGRLSGDQLADINRLREMIGLSPIRSLKECRHLLELVDLLETT</sequence>
<dbReference type="EMBL" id="FNRL01000001">
    <property type="protein sequence ID" value="SDZ91984.1"/>
    <property type="molecule type" value="Genomic_DNA"/>
</dbReference>
<reference evidence="2" key="1">
    <citation type="submission" date="2016-10" db="EMBL/GenBank/DDBJ databases">
        <authorList>
            <person name="Varghese N."/>
            <person name="Submissions S."/>
        </authorList>
    </citation>
    <scope>NUCLEOTIDE SEQUENCE [LARGE SCALE GENOMIC DNA]</scope>
    <source>
        <strain evidence="2">DSM 23920</strain>
    </source>
</reference>
<proteinExistence type="predicted"/>
<dbReference type="Proteomes" id="UP000199656">
    <property type="component" value="Unassembled WGS sequence"/>
</dbReference>
<dbReference type="OrthoDB" id="1121210at2"/>